<gene>
    <name evidence="2" type="ORF">EVJ58_g1389</name>
</gene>
<organism evidence="2 3">
    <name type="scientific">Rhodofomes roseus</name>
    <dbReference type="NCBI Taxonomy" id="34475"/>
    <lineage>
        <taxon>Eukaryota</taxon>
        <taxon>Fungi</taxon>
        <taxon>Dikarya</taxon>
        <taxon>Basidiomycota</taxon>
        <taxon>Agaricomycotina</taxon>
        <taxon>Agaricomycetes</taxon>
        <taxon>Polyporales</taxon>
        <taxon>Rhodofomes</taxon>
    </lineage>
</organism>
<feature type="compositionally biased region" description="Basic and acidic residues" evidence="1">
    <location>
        <begin position="78"/>
        <end position="89"/>
    </location>
</feature>
<dbReference type="AlphaFoldDB" id="A0A4Y9Z1B8"/>
<name>A0A4Y9Z1B8_9APHY</name>
<evidence type="ECO:0000313" key="3">
    <source>
        <dbReference type="Proteomes" id="UP000298390"/>
    </source>
</evidence>
<proteinExistence type="predicted"/>
<evidence type="ECO:0000256" key="1">
    <source>
        <dbReference type="SAM" id="MobiDB-lite"/>
    </source>
</evidence>
<feature type="compositionally biased region" description="Polar residues" evidence="1">
    <location>
        <begin position="90"/>
        <end position="102"/>
    </location>
</feature>
<evidence type="ECO:0000313" key="2">
    <source>
        <dbReference type="EMBL" id="TFY67820.1"/>
    </source>
</evidence>
<accession>A0A4Y9Z1B8</accession>
<feature type="compositionally biased region" description="Low complexity" evidence="1">
    <location>
        <begin position="219"/>
        <end position="234"/>
    </location>
</feature>
<comment type="caution">
    <text evidence="2">The sequence shown here is derived from an EMBL/GenBank/DDBJ whole genome shotgun (WGS) entry which is preliminary data.</text>
</comment>
<dbReference type="EMBL" id="SEKV01000044">
    <property type="protein sequence ID" value="TFY67820.1"/>
    <property type="molecule type" value="Genomic_DNA"/>
</dbReference>
<sequence>MPQQRETTAQDIFDTRFRAIQDALWILSDARPSPIEVLDEMGRLEGGIPEKIGRYEIDPDMMDEIDDDILEASSTAVDAERSGAHRREGSGSTTSSAGVITSESNGSFIGATHLKTDNVTAKMPHQQCVTTPRDIFETRWRAIQDALSLFSDDCPSVVDVSDEMEKLEAEFADGVGRTEINMYIMHKCSRWRQINDAADLLEVSSTAVGNECNAHRRANSGNTTSSASSESTVNIPGWDGQQPTVRLVKPADRSAPPTPMIRSWSR</sequence>
<protein>
    <submittedName>
        <fullName evidence="2">Uncharacterized protein</fullName>
    </submittedName>
</protein>
<dbReference type="Proteomes" id="UP000298390">
    <property type="component" value="Unassembled WGS sequence"/>
</dbReference>
<feature type="region of interest" description="Disordered" evidence="1">
    <location>
        <begin position="214"/>
        <end position="266"/>
    </location>
</feature>
<reference evidence="2 3" key="1">
    <citation type="submission" date="2019-01" db="EMBL/GenBank/DDBJ databases">
        <title>Genome sequencing of the rare red list fungi Fomitopsis rosea.</title>
        <authorList>
            <person name="Buettner E."/>
            <person name="Kellner H."/>
        </authorList>
    </citation>
    <scope>NUCLEOTIDE SEQUENCE [LARGE SCALE GENOMIC DNA]</scope>
    <source>
        <strain evidence="2 3">DSM 105464</strain>
    </source>
</reference>
<feature type="region of interest" description="Disordered" evidence="1">
    <location>
        <begin position="76"/>
        <end position="102"/>
    </location>
</feature>